<sequence length="30" mass="3252">MASAKYSTMSSWSGESSKRSESEGRKGLPE</sequence>
<feature type="region of interest" description="Disordered" evidence="1">
    <location>
        <begin position="1"/>
        <end position="30"/>
    </location>
</feature>
<evidence type="ECO:0000313" key="2">
    <source>
        <dbReference type="EMBL" id="JAE17496.1"/>
    </source>
</evidence>
<reference evidence="2" key="1">
    <citation type="submission" date="2014-09" db="EMBL/GenBank/DDBJ databases">
        <authorList>
            <person name="Magalhaes I.L.F."/>
            <person name="Oliveira U."/>
            <person name="Santos F.R."/>
            <person name="Vidigal T.H.D.A."/>
            <person name="Brescovit A.D."/>
            <person name="Santos A.J."/>
        </authorList>
    </citation>
    <scope>NUCLEOTIDE SEQUENCE</scope>
    <source>
        <tissue evidence="2">Shoot tissue taken approximately 20 cm above the soil surface</tissue>
    </source>
</reference>
<name>A0A0A9G4M9_ARUDO</name>
<organism evidence="2">
    <name type="scientific">Arundo donax</name>
    <name type="common">Giant reed</name>
    <name type="synonym">Donax arundinaceus</name>
    <dbReference type="NCBI Taxonomy" id="35708"/>
    <lineage>
        <taxon>Eukaryota</taxon>
        <taxon>Viridiplantae</taxon>
        <taxon>Streptophyta</taxon>
        <taxon>Embryophyta</taxon>
        <taxon>Tracheophyta</taxon>
        <taxon>Spermatophyta</taxon>
        <taxon>Magnoliopsida</taxon>
        <taxon>Liliopsida</taxon>
        <taxon>Poales</taxon>
        <taxon>Poaceae</taxon>
        <taxon>PACMAD clade</taxon>
        <taxon>Arundinoideae</taxon>
        <taxon>Arundineae</taxon>
        <taxon>Arundo</taxon>
    </lineage>
</organism>
<dbReference type="AlphaFoldDB" id="A0A0A9G4M9"/>
<accession>A0A0A9G4M9</accession>
<feature type="compositionally biased region" description="Basic and acidic residues" evidence="1">
    <location>
        <begin position="16"/>
        <end position="30"/>
    </location>
</feature>
<protein>
    <submittedName>
        <fullName evidence="2">Uncharacterized protein</fullName>
    </submittedName>
</protein>
<evidence type="ECO:0000256" key="1">
    <source>
        <dbReference type="SAM" id="MobiDB-lite"/>
    </source>
</evidence>
<dbReference type="EMBL" id="GBRH01180400">
    <property type="protein sequence ID" value="JAE17496.1"/>
    <property type="molecule type" value="Transcribed_RNA"/>
</dbReference>
<proteinExistence type="predicted"/>
<reference evidence="2" key="2">
    <citation type="journal article" date="2015" name="Data Brief">
        <title>Shoot transcriptome of the giant reed, Arundo donax.</title>
        <authorList>
            <person name="Barrero R.A."/>
            <person name="Guerrero F.D."/>
            <person name="Moolhuijzen P."/>
            <person name="Goolsby J.A."/>
            <person name="Tidwell J."/>
            <person name="Bellgard S.E."/>
            <person name="Bellgard M.I."/>
        </authorList>
    </citation>
    <scope>NUCLEOTIDE SEQUENCE</scope>
    <source>
        <tissue evidence="2">Shoot tissue taken approximately 20 cm above the soil surface</tissue>
    </source>
</reference>